<reference evidence="13" key="2">
    <citation type="journal article" date="2014" name="BMC Genomics">
        <title>An improved genome of the model marine alga Ostreococcus tauri unfolds by assessing Illumina de novo assemblies.</title>
        <authorList>
            <person name="Blanc-Mathieu R."/>
            <person name="Verhelst B."/>
            <person name="Derelle E."/>
            <person name="Rombauts S."/>
            <person name="Bouget F.Y."/>
            <person name="Carre I."/>
            <person name="Chateau A."/>
            <person name="Eyre-Walker A."/>
            <person name="Grimsley N."/>
            <person name="Moreau H."/>
            <person name="Piegu B."/>
            <person name="Rivals E."/>
            <person name="Schackwitz W."/>
            <person name="Van de Peer Y."/>
            <person name="Piganeau G."/>
        </authorList>
    </citation>
    <scope>NUCLEOTIDE SEQUENCE</scope>
    <source>
        <strain evidence="13">RCC4221</strain>
    </source>
</reference>
<sequence length="143" mass="15742">MTEVVTRGQRGVRSVRDLVIAQDGPPPGGYPAIRYGRRIPSTGPTGAALLAVYAGMFTYGFYQIGVGNAERRALREEKTEARATIVPYLQAEEDRRYARARRAKMAAEAEIMKGIDGWRADARLTETRWTPPGASTRPSLSKS</sequence>
<dbReference type="EMBL" id="CAID01000008">
    <property type="protein sequence ID" value="CAL54798.1"/>
    <property type="molecule type" value="Genomic_DNA"/>
</dbReference>
<keyword evidence="14" id="KW-0830">Ubiquinone</keyword>
<keyword evidence="7 11" id="KW-0249">Electron transport</keyword>
<accession>A0A1Y5IB47</accession>
<keyword evidence="8" id="KW-1133">Transmembrane helix</keyword>
<organism evidence="13 15">
    <name type="scientific">Ostreococcus tauri</name>
    <name type="common">Marine green alga</name>
    <dbReference type="NCBI Taxonomy" id="70448"/>
    <lineage>
        <taxon>Eukaryota</taxon>
        <taxon>Viridiplantae</taxon>
        <taxon>Chlorophyta</taxon>
        <taxon>Mamiellophyceae</taxon>
        <taxon>Mamiellales</taxon>
        <taxon>Bathycoccaceae</taxon>
        <taxon>Ostreococcus</taxon>
    </lineage>
</organism>
<dbReference type="InParanoid" id="Q013Y1"/>
<dbReference type="GO" id="GO:0045271">
    <property type="term" value="C:respiratory chain complex I"/>
    <property type="evidence" value="ECO:0007669"/>
    <property type="project" value="UniProtKB-UniRule"/>
</dbReference>
<dbReference type="RefSeq" id="XP_003080630.1">
    <property type="nucleotide sequence ID" value="XM_003080582.1"/>
</dbReference>
<dbReference type="AlphaFoldDB" id="Q013Y1"/>
<protein>
    <recommendedName>
        <fullName evidence="11">NADH dehydrogenase [ubiquinone] 1 alpha subcomplex subunit 13</fullName>
    </recommendedName>
</protein>
<dbReference type="EMBL" id="KZ155780">
    <property type="protein sequence ID" value="OUS46818.1"/>
    <property type="molecule type" value="Genomic_DNA"/>
</dbReference>
<dbReference type="GO" id="GO:0005743">
    <property type="term" value="C:mitochondrial inner membrane"/>
    <property type="evidence" value="ECO:0007669"/>
    <property type="project" value="UniProtKB-SubCell"/>
</dbReference>
<evidence type="ECO:0000256" key="4">
    <source>
        <dbReference type="ARBA" id="ARBA00022660"/>
    </source>
</evidence>
<evidence type="ECO:0000256" key="12">
    <source>
        <dbReference type="SAM" id="MobiDB-lite"/>
    </source>
</evidence>
<keyword evidence="10" id="KW-0472">Membrane</keyword>
<reference evidence="13 15" key="1">
    <citation type="journal article" date="2006" name="Proc. Natl. Acad. Sci. U.S.A.">
        <title>Genome analysis of the smallest free-living eukaryote Ostreococcus tauri unveils many unique features.</title>
        <authorList>
            <person name="Derelle E."/>
            <person name="Ferraz C."/>
            <person name="Rombauts S."/>
            <person name="Rouze P."/>
            <person name="Worden A.Z."/>
            <person name="Robbens S."/>
            <person name="Partensky F."/>
            <person name="Degroeve S."/>
            <person name="Echeynie S."/>
            <person name="Cooke R."/>
            <person name="Saeys Y."/>
            <person name="Wuyts J."/>
            <person name="Jabbari K."/>
            <person name="Bowler C."/>
            <person name="Panaud O."/>
            <person name="Piegu B."/>
            <person name="Ball S.G."/>
            <person name="Ral J.-P."/>
            <person name="Bouget F.-Y."/>
            <person name="Piganeau G."/>
            <person name="De Baets B."/>
            <person name="Picard A."/>
            <person name="Delseny M."/>
            <person name="Demaille J."/>
            <person name="Van de Peer Y."/>
            <person name="Moreau H."/>
        </authorList>
    </citation>
    <scope>NUCLEOTIDE SEQUENCE [LARGE SCALE GENOMIC DNA]</scope>
    <source>
        <strain evidence="13 15">OTTH0595</strain>
    </source>
</reference>
<comment type="similarity">
    <text evidence="2 11">Belongs to the complex I NDUFA13 subunit family.</text>
</comment>
<dbReference type="Proteomes" id="UP000195557">
    <property type="component" value="Unassembled WGS sequence"/>
</dbReference>
<dbReference type="GeneID" id="9833430"/>
<evidence type="ECO:0000256" key="5">
    <source>
        <dbReference type="ARBA" id="ARBA00022692"/>
    </source>
</evidence>
<evidence type="ECO:0000256" key="9">
    <source>
        <dbReference type="ARBA" id="ARBA00023128"/>
    </source>
</evidence>
<accession>Q013Y1</accession>
<gene>
    <name evidence="14" type="ORF">BE221DRAFT_191299</name>
    <name evidence="13" type="ORF">OT_ostta08g00630</name>
</gene>
<keyword evidence="15" id="KW-1185">Reference proteome</keyword>
<keyword evidence="9 11" id="KW-0496">Mitochondrion</keyword>
<evidence type="ECO:0000256" key="10">
    <source>
        <dbReference type="ARBA" id="ARBA00023136"/>
    </source>
</evidence>
<keyword evidence="6 11" id="KW-0999">Mitochondrion inner membrane</keyword>
<dbReference type="FunCoup" id="Q013Y1">
    <property type="interactions" value="1508"/>
</dbReference>
<evidence type="ECO:0000313" key="13">
    <source>
        <dbReference type="EMBL" id="CAL54798.1"/>
    </source>
</evidence>
<dbReference type="STRING" id="70448.Q013Y1"/>
<comment type="function">
    <text evidence="11">Complex I functions in the transfer of electrons from NADH to the respiratory chain. Accessory subunit of the mitochondrial membrane respiratory chain NADH dehydrogenase (Complex I), that is believed not to be involved in catalysis.</text>
</comment>
<keyword evidence="3 11" id="KW-0813">Transport</keyword>
<reference evidence="14" key="3">
    <citation type="submission" date="2017-04" db="EMBL/GenBank/DDBJ databases">
        <title>Population genomics of picophytoplankton unveils novel chromosome hypervariability.</title>
        <authorList>
            <consortium name="DOE Joint Genome Institute"/>
            <person name="Blanc-Mathieu R."/>
            <person name="Krasovec M."/>
            <person name="Hebrard M."/>
            <person name="Yau S."/>
            <person name="Desgranges E."/>
            <person name="Martin J."/>
            <person name="Schackwitz W."/>
            <person name="Kuo A."/>
            <person name="Salin G."/>
            <person name="Donnadieu C."/>
            <person name="Desdevises Y."/>
            <person name="Sanchez-Ferandin S."/>
            <person name="Moreau H."/>
            <person name="Rivals E."/>
            <person name="Grigoriev I.V."/>
            <person name="Grimsley N."/>
            <person name="Eyre-Walker A."/>
            <person name="Piganeau G."/>
        </authorList>
    </citation>
    <scope>NUCLEOTIDE SEQUENCE [LARGE SCALE GENOMIC DNA]</scope>
    <source>
        <strain evidence="14">RCC 1115</strain>
    </source>
</reference>
<dbReference type="Pfam" id="PF06212">
    <property type="entry name" value="GRIM-19"/>
    <property type="match status" value="1"/>
</dbReference>
<evidence type="ECO:0000256" key="8">
    <source>
        <dbReference type="ARBA" id="ARBA00022989"/>
    </source>
</evidence>
<evidence type="ECO:0000256" key="3">
    <source>
        <dbReference type="ARBA" id="ARBA00022448"/>
    </source>
</evidence>
<feature type="region of interest" description="Disordered" evidence="12">
    <location>
        <begin position="124"/>
        <end position="143"/>
    </location>
</feature>
<keyword evidence="4 11" id="KW-0679">Respiratory chain</keyword>
<dbReference type="OMA" id="YGIREQH"/>
<comment type="subcellular location">
    <subcellularLocation>
        <location evidence="1 11">Mitochondrion inner membrane</location>
        <topology evidence="1 11">Single-pass membrane protein</topology>
        <orientation evidence="1 11">Matrix side</orientation>
    </subcellularLocation>
</comment>
<evidence type="ECO:0000256" key="7">
    <source>
        <dbReference type="ARBA" id="ARBA00022982"/>
    </source>
</evidence>
<dbReference type="Proteomes" id="UP000009170">
    <property type="component" value="Unassembled WGS sequence"/>
</dbReference>
<evidence type="ECO:0000313" key="14">
    <source>
        <dbReference type="EMBL" id="OUS46818.1"/>
    </source>
</evidence>
<evidence type="ECO:0000256" key="1">
    <source>
        <dbReference type="ARBA" id="ARBA00004298"/>
    </source>
</evidence>
<evidence type="ECO:0000313" key="15">
    <source>
        <dbReference type="Proteomes" id="UP000009170"/>
    </source>
</evidence>
<accession>A0A454XL46</accession>
<proteinExistence type="inferred from homology"/>
<dbReference type="InterPro" id="IPR009346">
    <property type="entry name" value="GRIM-19"/>
</dbReference>
<evidence type="ECO:0000256" key="2">
    <source>
        <dbReference type="ARBA" id="ARBA00007312"/>
    </source>
</evidence>
<dbReference type="OrthoDB" id="3308at2759"/>
<dbReference type="PANTHER" id="PTHR12966:SF0">
    <property type="entry name" value="NADH DEHYDROGENASE [UBIQUINONE] 1 ALPHA SUBCOMPLEX SUBUNIT 13"/>
    <property type="match status" value="1"/>
</dbReference>
<dbReference type="PANTHER" id="PTHR12966">
    <property type="entry name" value="NADH DEHYDROGENASE UBIQUINONE 1 ALPHA SUBCOMPLEX SUBUNIT 13"/>
    <property type="match status" value="1"/>
</dbReference>
<keyword evidence="5" id="KW-0812">Transmembrane</keyword>
<dbReference type="KEGG" id="ota:OT_ostta08g00630"/>
<evidence type="ECO:0000256" key="11">
    <source>
        <dbReference type="RuleBase" id="RU368034"/>
    </source>
</evidence>
<name>Q013Y1_OSTTA</name>
<evidence type="ECO:0000256" key="6">
    <source>
        <dbReference type="ARBA" id="ARBA00022792"/>
    </source>
</evidence>